<dbReference type="Proteomes" id="UP000198748">
    <property type="component" value="Unassembled WGS sequence"/>
</dbReference>
<dbReference type="GO" id="GO:0016740">
    <property type="term" value="F:transferase activity"/>
    <property type="evidence" value="ECO:0007669"/>
    <property type="project" value="UniProtKB-KW"/>
</dbReference>
<feature type="domain" description="Glycosyltransferase 2-like" evidence="2">
    <location>
        <begin position="8"/>
        <end position="116"/>
    </location>
</feature>
<dbReference type="PANTHER" id="PTHR43685:SF3">
    <property type="entry name" value="SLR2126 PROTEIN"/>
    <property type="match status" value="1"/>
</dbReference>
<evidence type="ECO:0000313" key="3">
    <source>
        <dbReference type="EMBL" id="SDE45422.1"/>
    </source>
</evidence>
<organism evidence="3 4">
    <name type="scientific">Dyadobacter soli</name>
    <dbReference type="NCBI Taxonomy" id="659014"/>
    <lineage>
        <taxon>Bacteria</taxon>
        <taxon>Pseudomonadati</taxon>
        <taxon>Bacteroidota</taxon>
        <taxon>Cytophagia</taxon>
        <taxon>Cytophagales</taxon>
        <taxon>Spirosomataceae</taxon>
        <taxon>Dyadobacter</taxon>
    </lineage>
</organism>
<feature type="transmembrane region" description="Helical" evidence="1">
    <location>
        <begin position="297"/>
        <end position="317"/>
    </location>
</feature>
<dbReference type="AlphaFoldDB" id="A0A1G7D1E9"/>
<dbReference type="CDD" id="cd00761">
    <property type="entry name" value="Glyco_tranf_GTA_type"/>
    <property type="match status" value="1"/>
</dbReference>
<accession>A0A1G7D1E9</accession>
<keyword evidence="3" id="KW-0808">Transferase</keyword>
<dbReference type="Gene3D" id="3.90.550.10">
    <property type="entry name" value="Spore Coat Polysaccharide Biosynthesis Protein SpsA, Chain A"/>
    <property type="match status" value="1"/>
</dbReference>
<evidence type="ECO:0000259" key="2">
    <source>
        <dbReference type="Pfam" id="PF00535"/>
    </source>
</evidence>
<proteinExistence type="predicted"/>
<dbReference type="EMBL" id="FNAN01000005">
    <property type="protein sequence ID" value="SDE45422.1"/>
    <property type="molecule type" value="Genomic_DNA"/>
</dbReference>
<keyword evidence="1" id="KW-1133">Transmembrane helix</keyword>
<keyword evidence="1" id="KW-0812">Transmembrane</keyword>
<gene>
    <name evidence="3" type="ORF">SAMN04487996_10593</name>
</gene>
<keyword evidence="4" id="KW-1185">Reference proteome</keyword>
<feature type="transmembrane region" description="Helical" evidence="1">
    <location>
        <begin position="268"/>
        <end position="285"/>
    </location>
</feature>
<dbReference type="Pfam" id="PF00535">
    <property type="entry name" value="Glycos_transf_2"/>
    <property type="match status" value="1"/>
</dbReference>
<dbReference type="InterPro" id="IPR050834">
    <property type="entry name" value="Glycosyltransf_2"/>
</dbReference>
<dbReference type="SUPFAM" id="SSF53448">
    <property type="entry name" value="Nucleotide-diphospho-sugar transferases"/>
    <property type="match status" value="1"/>
</dbReference>
<evidence type="ECO:0000313" key="4">
    <source>
        <dbReference type="Proteomes" id="UP000198748"/>
    </source>
</evidence>
<dbReference type="STRING" id="659014.SAMN04487996_10593"/>
<dbReference type="OrthoDB" id="9801954at2"/>
<dbReference type="InterPro" id="IPR001173">
    <property type="entry name" value="Glyco_trans_2-like"/>
</dbReference>
<reference evidence="4" key="1">
    <citation type="submission" date="2016-10" db="EMBL/GenBank/DDBJ databases">
        <authorList>
            <person name="Varghese N."/>
            <person name="Submissions S."/>
        </authorList>
    </citation>
    <scope>NUCLEOTIDE SEQUENCE [LARGE SCALE GENOMIC DNA]</scope>
    <source>
        <strain evidence="4">DSM 25329</strain>
    </source>
</reference>
<dbReference type="PANTHER" id="PTHR43685">
    <property type="entry name" value="GLYCOSYLTRANSFERASE"/>
    <property type="match status" value="1"/>
</dbReference>
<feature type="transmembrane region" description="Helical" evidence="1">
    <location>
        <begin position="244"/>
        <end position="262"/>
    </location>
</feature>
<keyword evidence="1" id="KW-0472">Membrane</keyword>
<dbReference type="InterPro" id="IPR029044">
    <property type="entry name" value="Nucleotide-diphossugar_trans"/>
</dbReference>
<evidence type="ECO:0000256" key="1">
    <source>
        <dbReference type="SAM" id="Phobius"/>
    </source>
</evidence>
<name>A0A1G7D1E9_9BACT</name>
<sequence length="328" mass="37026">MILPVNISVVIPTYKRPALLRKCLDALREQTYWRTFYEVIVVSDGPDRETEVLIERFIREQPDCAVFFHHLPAKKGPAAARNYGWKKSTGELVVFTDDDCIPDPCWLEEYAARYQAMAERFVAFTGRVIVPISPKPTDYEKNVAHLATAEFITANCTCSRAALEMTGGFDEDFPIAWREDSDLEFKLLELKIPIVHVPQAAVCHPVREADWGVSIAEQRKSMFNALLFKKHPQFYRAKISSGPVWTYYIIILATLAAIAALVAGMQGVAAAALAVWALAVGAFVIRRLKGTSDSLSHRLEMIFTSLVIPYLSVYWTLRGALRYKVFFL</sequence>
<dbReference type="RefSeq" id="WP_090148571.1">
    <property type="nucleotide sequence ID" value="NZ_FNAN01000005.1"/>
</dbReference>
<protein>
    <submittedName>
        <fullName evidence="3">Glycosyltransferase, GT2 family</fullName>
    </submittedName>
</protein>